<dbReference type="Proteomes" id="UP000016932">
    <property type="component" value="Unassembled WGS sequence"/>
</dbReference>
<name>N1QCN7_PSEFD</name>
<accession>N1QCN7</accession>
<dbReference type="VEuPathDB" id="FungiDB:MYCFIDRAFT_193467"/>
<protein>
    <submittedName>
        <fullName evidence="2">Uncharacterized protein</fullName>
    </submittedName>
</protein>
<evidence type="ECO:0000313" key="2">
    <source>
        <dbReference type="EMBL" id="EME89582.1"/>
    </source>
</evidence>
<keyword evidence="3" id="KW-1185">Reference proteome</keyword>
<evidence type="ECO:0000313" key="3">
    <source>
        <dbReference type="Proteomes" id="UP000016932"/>
    </source>
</evidence>
<reference evidence="2 3" key="1">
    <citation type="journal article" date="2012" name="PLoS Pathog.">
        <title>Diverse lifestyles and strategies of plant pathogenesis encoded in the genomes of eighteen Dothideomycetes fungi.</title>
        <authorList>
            <person name="Ohm R.A."/>
            <person name="Feau N."/>
            <person name="Henrissat B."/>
            <person name="Schoch C.L."/>
            <person name="Horwitz B.A."/>
            <person name="Barry K.W."/>
            <person name="Condon B.J."/>
            <person name="Copeland A.C."/>
            <person name="Dhillon B."/>
            <person name="Glaser F."/>
            <person name="Hesse C.N."/>
            <person name="Kosti I."/>
            <person name="LaButti K."/>
            <person name="Lindquist E.A."/>
            <person name="Lucas S."/>
            <person name="Salamov A.A."/>
            <person name="Bradshaw R.E."/>
            <person name="Ciuffetti L."/>
            <person name="Hamelin R.C."/>
            <person name="Kema G.H.J."/>
            <person name="Lawrence C."/>
            <person name="Scott J.A."/>
            <person name="Spatafora J.W."/>
            <person name="Turgeon B.G."/>
            <person name="de Wit P.J.G.M."/>
            <person name="Zhong S."/>
            <person name="Goodwin S.B."/>
            <person name="Grigoriev I.V."/>
        </authorList>
    </citation>
    <scope>NUCLEOTIDE SEQUENCE [LARGE SCALE GENOMIC DNA]</scope>
    <source>
        <strain evidence="2 3">CIRAD86</strain>
    </source>
</reference>
<proteinExistence type="predicted"/>
<evidence type="ECO:0000256" key="1">
    <source>
        <dbReference type="SAM" id="MobiDB-lite"/>
    </source>
</evidence>
<feature type="region of interest" description="Disordered" evidence="1">
    <location>
        <begin position="56"/>
        <end position="90"/>
    </location>
</feature>
<sequence length="254" mass="28599">MPVLAARWISRLSCHHESVPLAACTPAVVVRKSLKSLGVGFAGFELSVEVSEKVGKMKMRGREGRGEERRGGEGRGEKQERAGGGEEEREGAIEVAATLEGRAIPYDIFPSSLVGLDFSNSVLNLVYSSPVFSNLVGLDFSNPRPESRLLFTSFLKHGVGRLKHLCHRERYHYALYHEQSWIASRPTTIRPATWHWFSRIREQQRDSQSDQAWGFSRSMGGIHSWYHRRATDGRGSPYDSIKSNTESIYSGIYR</sequence>
<dbReference type="HOGENOM" id="CLU_1094688_0_0_1"/>
<dbReference type="RefSeq" id="XP_007922153.1">
    <property type="nucleotide sequence ID" value="XM_007923962.1"/>
</dbReference>
<dbReference type="GeneID" id="19335330"/>
<dbReference type="AlphaFoldDB" id="N1QCN7"/>
<dbReference type="EMBL" id="KB446555">
    <property type="protein sequence ID" value="EME89582.1"/>
    <property type="molecule type" value="Genomic_DNA"/>
</dbReference>
<gene>
    <name evidence="2" type="ORF">MYCFIDRAFT_193467</name>
</gene>
<dbReference type="KEGG" id="pfj:MYCFIDRAFT_193467"/>
<organism evidence="2 3">
    <name type="scientific">Pseudocercospora fijiensis (strain CIRAD86)</name>
    <name type="common">Black leaf streak disease fungus</name>
    <name type="synonym">Mycosphaerella fijiensis</name>
    <dbReference type="NCBI Taxonomy" id="383855"/>
    <lineage>
        <taxon>Eukaryota</taxon>
        <taxon>Fungi</taxon>
        <taxon>Dikarya</taxon>
        <taxon>Ascomycota</taxon>
        <taxon>Pezizomycotina</taxon>
        <taxon>Dothideomycetes</taxon>
        <taxon>Dothideomycetidae</taxon>
        <taxon>Mycosphaerellales</taxon>
        <taxon>Mycosphaerellaceae</taxon>
        <taxon>Pseudocercospora</taxon>
    </lineage>
</organism>